<feature type="region of interest" description="Disordered" evidence="2">
    <location>
        <begin position="439"/>
        <end position="487"/>
    </location>
</feature>
<dbReference type="Proteomes" id="UP000046393">
    <property type="component" value="Unplaced"/>
</dbReference>
<dbReference type="AlphaFoldDB" id="A0A0N5AK99"/>
<dbReference type="STRING" id="451379.A0A0N5AK99"/>
<feature type="compositionally biased region" description="Basic and acidic residues" evidence="2">
    <location>
        <begin position="282"/>
        <end position="294"/>
    </location>
</feature>
<dbReference type="PANTHER" id="PTHR46424">
    <property type="entry name" value="UBX DOMAIN-CONTAINING PROTEIN 4"/>
    <property type="match status" value="1"/>
</dbReference>
<evidence type="ECO:0000256" key="1">
    <source>
        <dbReference type="ARBA" id="ARBA00040925"/>
    </source>
</evidence>
<evidence type="ECO:0000259" key="3">
    <source>
        <dbReference type="PROSITE" id="PS50033"/>
    </source>
</evidence>
<feature type="region of interest" description="Disordered" evidence="2">
    <location>
        <begin position="138"/>
        <end position="178"/>
    </location>
</feature>
<dbReference type="SUPFAM" id="SSF54236">
    <property type="entry name" value="Ubiquitin-like"/>
    <property type="match status" value="1"/>
</dbReference>
<evidence type="ECO:0000313" key="5">
    <source>
        <dbReference type="WBParaSite" id="SMUV_0000491201-mRNA-1"/>
    </source>
</evidence>
<keyword evidence="4" id="KW-1185">Reference proteome</keyword>
<name>A0A0N5AK99_9BILA</name>
<evidence type="ECO:0000313" key="4">
    <source>
        <dbReference type="Proteomes" id="UP000046393"/>
    </source>
</evidence>
<sequence length="487" mass="55674">MPRKFQVQRGPLKPNKTMKWFEGEIPAAIAESRQKNGIFVVVVFQKQGTVQRESIEMEGYWNKIDSDAYEFPIVAIKVFDGTNPVPVIPSAYFIDPSGRTLDIMTLTNAPNQRAFVARLQSVMKKMAKFYGASTKLNSETTAKSDGNTKNSNLTSSCSNVVEAPSSSTAETTINKSDGNISSISEENIEVMPDKNASMTAQLSLEMKVKRAEELLNKKHKEDDERRRKEALEKEIERRNVGKAMAEAKAKRDEMEIQELAQQRRREKLENEKQLKRLREQIKADREERLRRDGRQTTVAPSPQPEIQCSITHRNNSHADCRIQAKFSNGDVMQFEFKPEDLFSVLVDKIKKEKIQNQDFVLKQSYPRRSFEVADYSSTFSELGLTPSATILVFPVRNNRTTTTKYTDFGISHLFSYIILPFQTLLNYIFSFVWPQTSPSITGTSSAKINCEKKEKKEGNMHRFHNQEDSSHESDDEPRWNGNSTELL</sequence>
<dbReference type="Gene3D" id="3.10.20.90">
    <property type="entry name" value="Phosphatidylinositol 3-kinase Catalytic Subunit, Chain A, domain 1"/>
    <property type="match status" value="1"/>
</dbReference>
<dbReference type="InterPro" id="IPR001012">
    <property type="entry name" value="UBX_dom"/>
</dbReference>
<evidence type="ECO:0000256" key="2">
    <source>
        <dbReference type="SAM" id="MobiDB-lite"/>
    </source>
</evidence>
<dbReference type="GO" id="GO:0005783">
    <property type="term" value="C:endoplasmic reticulum"/>
    <property type="evidence" value="ECO:0007669"/>
    <property type="project" value="TreeGrafter"/>
</dbReference>
<dbReference type="PROSITE" id="PS50033">
    <property type="entry name" value="UBX"/>
    <property type="match status" value="1"/>
</dbReference>
<organism evidence="4 5">
    <name type="scientific">Syphacia muris</name>
    <dbReference type="NCBI Taxonomy" id="451379"/>
    <lineage>
        <taxon>Eukaryota</taxon>
        <taxon>Metazoa</taxon>
        <taxon>Ecdysozoa</taxon>
        <taxon>Nematoda</taxon>
        <taxon>Chromadorea</taxon>
        <taxon>Rhabditida</taxon>
        <taxon>Spirurina</taxon>
        <taxon>Oxyuridomorpha</taxon>
        <taxon>Oxyuroidea</taxon>
        <taxon>Oxyuridae</taxon>
        <taxon>Syphacia</taxon>
    </lineage>
</organism>
<dbReference type="InterPro" id="IPR029071">
    <property type="entry name" value="Ubiquitin-like_domsf"/>
</dbReference>
<reference evidence="5" key="1">
    <citation type="submission" date="2017-02" db="UniProtKB">
        <authorList>
            <consortium name="WormBaseParasite"/>
        </authorList>
    </citation>
    <scope>IDENTIFICATION</scope>
</reference>
<feature type="compositionally biased region" description="Basic and acidic residues" evidence="2">
    <location>
        <begin position="449"/>
        <end position="478"/>
    </location>
</feature>
<dbReference type="SMART" id="SM00166">
    <property type="entry name" value="UBX"/>
    <property type="match status" value="1"/>
</dbReference>
<dbReference type="GO" id="GO:0036503">
    <property type="term" value="P:ERAD pathway"/>
    <property type="evidence" value="ECO:0007669"/>
    <property type="project" value="TreeGrafter"/>
</dbReference>
<dbReference type="WBParaSite" id="SMUV_0000491201-mRNA-1">
    <property type="protein sequence ID" value="SMUV_0000491201-mRNA-1"/>
    <property type="gene ID" value="SMUV_0000491201"/>
</dbReference>
<feature type="region of interest" description="Disordered" evidence="2">
    <location>
        <begin position="282"/>
        <end position="303"/>
    </location>
</feature>
<dbReference type="PANTHER" id="PTHR46424:SF1">
    <property type="entry name" value="UBX DOMAIN-CONTAINING PROTEIN 4"/>
    <property type="match status" value="1"/>
</dbReference>
<accession>A0A0N5AK99</accession>
<dbReference type="Pfam" id="PF00789">
    <property type="entry name" value="UBX"/>
    <property type="match status" value="1"/>
</dbReference>
<feature type="domain" description="UBX" evidence="3">
    <location>
        <begin position="315"/>
        <end position="392"/>
    </location>
</feature>
<protein>
    <recommendedName>
        <fullName evidence="1">UBX domain-containing protein 4</fullName>
    </recommendedName>
</protein>
<proteinExistence type="predicted"/>